<reference evidence="5 6" key="1">
    <citation type="journal article" date="2016" name="Nat. Commun.">
        <title>Thousands of microbial genomes shed light on interconnected biogeochemical processes in an aquifer system.</title>
        <authorList>
            <person name="Anantharaman K."/>
            <person name="Brown C.T."/>
            <person name="Hug L.A."/>
            <person name="Sharon I."/>
            <person name="Castelle C.J."/>
            <person name="Probst A.J."/>
            <person name="Thomas B.C."/>
            <person name="Singh A."/>
            <person name="Wilkins M.J."/>
            <person name="Karaoz U."/>
            <person name="Brodie E.L."/>
            <person name="Williams K.H."/>
            <person name="Hubbard S.S."/>
            <person name="Banfield J.F."/>
        </authorList>
    </citation>
    <scope>NUCLEOTIDE SEQUENCE [LARGE SCALE GENOMIC DNA]</scope>
</reference>
<dbReference type="PROSITE" id="PS50817">
    <property type="entry name" value="INTEIN_N_TER"/>
    <property type="match status" value="1"/>
</dbReference>
<dbReference type="Gene3D" id="2.170.16.10">
    <property type="entry name" value="Hedgehog/Intein (Hint) domain"/>
    <property type="match status" value="2"/>
</dbReference>
<accession>A0A1F7J7H3</accession>
<feature type="region of interest" description="Disordered" evidence="3">
    <location>
        <begin position="1588"/>
        <end position="1641"/>
    </location>
</feature>
<dbReference type="CDD" id="cd00081">
    <property type="entry name" value="Hint"/>
    <property type="match status" value="1"/>
</dbReference>
<protein>
    <recommendedName>
        <fullName evidence="4">Hint domain-containing protein</fullName>
    </recommendedName>
</protein>
<dbReference type="PROSITE" id="PS50818">
    <property type="entry name" value="INTEIN_C_TER"/>
    <property type="match status" value="1"/>
</dbReference>
<evidence type="ECO:0000256" key="3">
    <source>
        <dbReference type="SAM" id="MobiDB-lite"/>
    </source>
</evidence>
<dbReference type="NCBIfam" id="TIGR01443">
    <property type="entry name" value="intein_Cterm"/>
    <property type="match status" value="1"/>
</dbReference>
<name>A0A1F7J7H3_9BACT</name>
<organism evidence="5 6">
    <name type="scientific">Candidatus Roizmanbacteria bacterium RIFCSPLOWO2_01_FULL_41_22</name>
    <dbReference type="NCBI Taxonomy" id="1802067"/>
    <lineage>
        <taxon>Bacteria</taxon>
        <taxon>Candidatus Roizmaniibacteriota</taxon>
    </lineage>
</organism>
<keyword evidence="1" id="KW-0068">Autocatalytic cleavage</keyword>
<dbReference type="SMART" id="SM00305">
    <property type="entry name" value="HintC"/>
    <property type="match status" value="1"/>
</dbReference>
<feature type="compositionally biased region" description="Low complexity" evidence="3">
    <location>
        <begin position="2593"/>
        <end position="2603"/>
    </location>
</feature>
<dbReference type="GO" id="GO:0016539">
    <property type="term" value="P:intein-mediated protein splicing"/>
    <property type="evidence" value="ECO:0007669"/>
    <property type="project" value="InterPro"/>
</dbReference>
<dbReference type="Pfam" id="PF14890">
    <property type="entry name" value="Intein_splicing"/>
    <property type="match status" value="1"/>
</dbReference>
<feature type="compositionally biased region" description="Gly residues" evidence="3">
    <location>
        <begin position="1588"/>
        <end position="1618"/>
    </location>
</feature>
<dbReference type="InterPro" id="IPR006142">
    <property type="entry name" value="INTEIN"/>
</dbReference>
<feature type="compositionally biased region" description="Low complexity" evidence="3">
    <location>
        <begin position="1476"/>
        <end position="1500"/>
    </location>
</feature>
<keyword evidence="2" id="KW-0651">Protein splicing</keyword>
<evidence type="ECO:0000256" key="1">
    <source>
        <dbReference type="ARBA" id="ARBA00022813"/>
    </source>
</evidence>
<gene>
    <name evidence="5" type="ORF">A2966_05190</name>
</gene>
<feature type="region of interest" description="Disordered" evidence="3">
    <location>
        <begin position="237"/>
        <end position="274"/>
    </location>
</feature>
<dbReference type="InterPro" id="IPR006141">
    <property type="entry name" value="Intein_N"/>
</dbReference>
<feature type="compositionally biased region" description="Polar residues" evidence="3">
    <location>
        <begin position="1619"/>
        <end position="1628"/>
    </location>
</feature>
<dbReference type="InterPro" id="IPR036844">
    <property type="entry name" value="Hint_dom_sf"/>
</dbReference>
<comment type="caution">
    <text evidence="5">The sequence shown here is derived from an EMBL/GenBank/DDBJ whole genome shotgun (WGS) entry which is preliminary data.</text>
</comment>
<proteinExistence type="predicted"/>
<feature type="compositionally biased region" description="Gly residues" evidence="3">
    <location>
        <begin position="1630"/>
        <end position="1641"/>
    </location>
</feature>
<dbReference type="SUPFAM" id="SSF51294">
    <property type="entry name" value="Hedgehog/intein (Hint) domain"/>
    <property type="match status" value="2"/>
</dbReference>
<dbReference type="PRINTS" id="PR00379">
    <property type="entry name" value="INTEIN"/>
</dbReference>
<feature type="compositionally biased region" description="Low complexity" evidence="3">
    <location>
        <begin position="237"/>
        <end position="258"/>
    </location>
</feature>
<feature type="region of interest" description="Disordered" evidence="3">
    <location>
        <begin position="2582"/>
        <end position="2604"/>
    </location>
</feature>
<feature type="region of interest" description="Disordered" evidence="3">
    <location>
        <begin position="319"/>
        <end position="380"/>
    </location>
</feature>
<feature type="region of interest" description="Disordered" evidence="3">
    <location>
        <begin position="2235"/>
        <end position="2270"/>
    </location>
</feature>
<evidence type="ECO:0000259" key="4">
    <source>
        <dbReference type="SMART" id="SM00305"/>
    </source>
</evidence>
<feature type="region of interest" description="Disordered" evidence="3">
    <location>
        <begin position="1472"/>
        <end position="1508"/>
    </location>
</feature>
<dbReference type="InterPro" id="IPR030934">
    <property type="entry name" value="Intein_C"/>
</dbReference>
<evidence type="ECO:0000313" key="5">
    <source>
        <dbReference type="EMBL" id="OGK51563.1"/>
    </source>
</evidence>
<feature type="compositionally biased region" description="Polar residues" evidence="3">
    <location>
        <begin position="2582"/>
        <end position="2592"/>
    </location>
</feature>
<sequence length="2893" mass="277637">MATADSIKGIDIGSLTGGSSATGINVGAISASTSPNTGDGVEGAAVAAGASSDNINTESLTTPAHTCSDGGANVDAPNYSVSSLTATTATLSTTPASGCIEAGDEILLINLMGISSASTNVGNYETLTVNSVAGAVVTFSSSKTKFYGSGAGNDSDIGTTSGTHQKVMLQKVPNYTTVGVSTGVTLTASTFDGNKGGVLFFRATGLVTLTGTGIISANGLGYAGGAGGAAGASAVGARGQSYDTTGSDAATTSATNGNGSVGPSGQTGAGTVGTRGGGGGGGGACGAAGGGGYGGGGGGGGGGCTGSGGSGGDTDANAGGGGGGGASTGGNGGTGTAGGDGVGGTPGTGGAAGSGTIPNNTTGAGGGAQPSGNIGGGGGGGGRYGAASLTSQIFLGSGGGGGGSFSSNGTAGPTGGTGGGIIMILANNFSIGSNAIRSNGSAGTNTTDTNTGGSGGGAGGSILLNSSTAFTINTATTATGGAGGTSSSAASGAGGVGRINIGNSSNPTDSNPDASSISTTAGNIYGIALSTLTGGNTANYQLTTGTLTSIASATNYQINLGTTVGAASATFGGINTGALSGAGTTSYGINLGANTSTATTNYGINIGALSGAGTNNYGLYVGSVTGATNNVSAVFNGGNVGIGASLPNAKLSIQGNLNIGYTGANQLGPANGLAVSGNVGFGTTSPLGQLHVVGQCVAWNTRIRIRRKRSRNKFGMTGDDGTEHLEGEKMQLHLRGGNDDVLEYDYLEVMIKDILDGDEVLSLNEQTGKFEYQRVLNLLDKGYQTTFELLTESGKSIKTTSEHPYLVRKDLSFRGIAQESNIDKYYSNYIESQHNGATGKELVNIDIHTFALLSLRNIPTTSAIIAAGKFNVNNARYFETEISKNPGEINRTPNQPEARLMDKSASPEVTVEWENSFFTPSNLAQVQNIVNKIDTYASEWIKVSQIKIGMEVATYDGWEKITSIKEVNRNHVYDIEIENTHNFVGNDIVAHNTYINGSTGLGAYSGLTTPTNGLAVSGNVGIGTTTANSTLSIAGNAHIGSLYQSITAPTNGLFVDGNVGIGATTSSNKLDVWGTSRFTSTAIFDGNVGIGFSTPDRALQIAGDISPTYTNVGSFLAAGGSQLSITGGGANNLNKRLMFGLDSTNNLGFIQSGQTLGVGNTAALPLWLNPAGGNVGIGYTAGGPTAKLDIQSTQTSGDVLNISVPSSTTLTGTTRGINIDLSTNVTASSQDLKGLNLSLATANNTRGIDIGALTGINSATGISIGALSASTTLNTGDGAEGAAVAADTGTDNINTESLTTPAHTCSDGGDAPNYSVTALTSTTATLSTTPASGCIEAGDEVLLINLMGISSSSTNTGNYETVTVSSVAGSVVTFASSKTAFYGNGAGNDTNIGTTAGTNQIVMLQKVPNYTTVGVSTGVTLTASAFNGNKGGVLFFRANGTVTLSGTGTISANGMGYAGGAGGVSTTGTGGQSYDGTGTTTSASNGNGTNFDGSTSAGSAGTRGGGGGGGTNNGAGGGGGAGGGYGGGGGGGGGMEGSGGSLGGAGGTGGDTNVNAGGGGGGGDAANGGAAGNAGSAGSNGAGASPGLGGAAGSGTTGGQGGGGGSDSGGGAGGGGRYGSSTLSSQVFMGSGGGGGGSGTSTGGAGGAGGGIVMISANNFSIGASAVIRSNGSAGASAATAPGGGGAGGSILLNSTTSFTINATTTATGGAGVAPTGALAGSGAGGVGRINIGNSSSETTVSDPDYVVLSAATTAPNIYGIALSTLTGGTTANYQLTTGAITSIASATNYQINLGTVAGAASATFGGINTGALSGAGTTSYGLNLGANTSTATTNYGINIGAISGAGTNNYGLFVGSVTGATNNVSAVFNGGNVGIGASLPNAKLSIQGNVNIGYTGANQLGPSNGLAVSGNVGIGTTSPAFQLHVTGNVGIGGSLTVTNLVSCNSIDTNASGVLACGADAGAQFERFTTAGSNTYTKPTGATLVIVEAFGGGGGGGGGEGGLASADAVGGGAGGGGARNWKLMDATTVGSTETVTVGAAGTGGNGGTEAAGINGVAGGNSSFGSHLTAYGGGFGERGISGGSGGGGGGGIGSAGTNGNGGSTGGNPAGAAGGNPGANNDGYGGAGGGGSSTGGAGGNSAFGGGGAGAGSTGAATGGAGGSSVHGCPAGGGGGGFQFTGGNQRAGGAGGNAGASTAGGGGTAGTTNGGAGGAGTAGGASQNEYCGDGGGGGGGADNENAGAGGAGGGPGGGGGGGGGSQNTNTGGAGGAGGKGEVRIWTVTGGAGADLAEVYFSTDMSLEGGDVVVADPQFEKIGFKKSTGKPYDGMMLGIVSTKPGIVLADDSVPDPGKLAKPVDLALAGRVPVKVSTENGPIAVGDYLTSSSTPGVAMKATKAGPTVGKALESLECPELDSGPTCQSKIMTFVNLSWYDPDTLRSDLSDISINLLDGTSFITAPSKLYKVSSSTVGNIDRVGAFDQLALGTLQAGAISTDSLSVNNIIVGGHDLTKILTSLASLDEIATDSASPRNDGEGSPSISNLSKLLSSISFDSDGNLIIPNLKVGSLILDSSIASASAQLTNTGDQLALNSDPNYTSPGPSTTTSSNTFYDLGGKIASIEERLAALETVMVNSNTGILANSLINDASSSASESSQLADQSTSQPDATDSAILASDTNEQPITNNDLNLTPPDILLNASGSAIIANLEVTSEATFSGMLTAYKLDVQDSLRVFGEAILPATTIAGQLVVDGTLSIENGSEINVIGTLYLQKSSLADKLDIFNGKVTIDNEGNLISQGTITAQEIKTNKLTISSQPIASSSATLATSIGSDTISANETKTTIISSEVSDSSKVFITTTTNTDKVLSVTNIKNEESFDVEILTPSLVDINFNWWIVQTE</sequence>
<dbReference type="InterPro" id="IPR003586">
    <property type="entry name" value="Hint_dom_C"/>
</dbReference>
<evidence type="ECO:0000256" key="2">
    <source>
        <dbReference type="ARBA" id="ARBA00023000"/>
    </source>
</evidence>
<evidence type="ECO:0000313" key="6">
    <source>
        <dbReference type="Proteomes" id="UP000176480"/>
    </source>
</evidence>
<dbReference type="EMBL" id="MGAR01000025">
    <property type="protein sequence ID" value="OGK51563.1"/>
    <property type="molecule type" value="Genomic_DNA"/>
</dbReference>
<feature type="compositionally biased region" description="Gly residues" evidence="3">
    <location>
        <begin position="363"/>
        <end position="380"/>
    </location>
</feature>
<dbReference type="Proteomes" id="UP000176480">
    <property type="component" value="Unassembled WGS sequence"/>
</dbReference>
<feature type="domain" description="Hint" evidence="4">
    <location>
        <begin position="958"/>
        <end position="998"/>
    </location>
</feature>
<feature type="compositionally biased region" description="Gly residues" evidence="3">
    <location>
        <begin position="319"/>
        <end position="353"/>
    </location>
</feature>
<feature type="compositionally biased region" description="Gly residues" evidence="3">
    <location>
        <begin position="259"/>
        <end position="274"/>
    </location>
</feature>